<dbReference type="EMBL" id="KL198018">
    <property type="protein sequence ID" value="KDQ20279.1"/>
    <property type="molecule type" value="Genomic_DNA"/>
</dbReference>
<evidence type="ECO:0000256" key="1">
    <source>
        <dbReference type="ARBA" id="ARBA00002053"/>
    </source>
</evidence>
<dbReference type="CDD" id="cd00917">
    <property type="entry name" value="PG-PI_TP"/>
    <property type="match status" value="1"/>
</dbReference>
<evidence type="ECO:0000313" key="11">
    <source>
        <dbReference type="Proteomes" id="UP000027195"/>
    </source>
</evidence>
<dbReference type="InterPro" id="IPR039670">
    <property type="entry name" value="NPC2-like"/>
</dbReference>
<comment type="subunit">
    <text evidence="3">Monomer.</text>
</comment>
<organism evidence="10 11">
    <name type="scientific">Botryobasidium botryosum (strain FD-172 SS1)</name>
    <dbReference type="NCBI Taxonomy" id="930990"/>
    <lineage>
        <taxon>Eukaryota</taxon>
        <taxon>Fungi</taxon>
        <taxon>Dikarya</taxon>
        <taxon>Basidiomycota</taxon>
        <taxon>Agaricomycotina</taxon>
        <taxon>Agaricomycetes</taxon>
        <taxon>Cantharellales</taxon>
        <taxon>Botryobasidiaceae</taxon>
        <taxon>Botryobasidium</taxon>
    </lineage>
</organism>
<reference evidence="11" key="1">
    <citation type="journal article" date="2014" name="Proc. Natl. Acad. Sci. U.S.A.">
        <title>Extensive sampling of basidiomycete genomes demonstrates inadequacy of the white-rot/brown-rot paradigm for wood decay fungi.</title>
        <authorList>
            <person name="Riley R."/>
            <person name="Salamov A.A."/>
            <person name="Brown D.W."/>
            <person name="Nagy L.G."/>
            <person name="Floudas D."/>
            <person name="Held B.W."/>
            <person name="Levasseur A."/>
            <person name="Lombard V."/>
            <person name="Morin E."/>
            <person name="Otillar R."/>
            <person name="Lindquist E.A."/>
            <person name="Sun H."/>
            <person name="LaButti K.M."/>
            <person name="Schmutz J."/>
            <person name="Jabbour D."/>
            <person name="Luo H."/>
            <person name="Baker S.E."/>
            <person name="Pisabarro A.G."/>
            <person name="Walton J.D."/>
            <person name="Blanchette R.A."/>
            <person name="Henrissat B."/>
            <person name="Martin F."/>
            <person name="Cullen D."/>
            <person name="Hibbett D.S."/>
            <person name="Grigoriev I.V."/>
        </authorList>
    </citation>
    <scope>NUCLEOTIDE SEQUENCE [LARGE SCALE GENOMIC DNA]</scope>
    <source>
        <strain evidence="11">FD-172 SS1</strain>
    </source>
</reference>
<dbReference type="PANTHER" id="PTHR11306">
    <property type="entry name" value="NIEMANN PICK TYPE C2 PROTEIN NPC2-RELATED"/>
    <property type="match status" value="1"/>
</dbReference>
<dbReference type="SMART" id="SM00737">
    <property type="entry name" value="ML"/>
    <property type="match status" value="1"/>
</dbReference>
<proteinExistence type="inferred from homology"/>
<evidence type="ECO:0000313" key="10">
    <source>
        <dbReference type="EMBL" id="KDQ20279.1"/>
    </source>
</evidence>
<evidence type="ECO:0000256" key="3">
    <source>
        <dbReference type="ARBA" id="ARBA00011245"/>
    </source>
</evidence>
<dbReference type="SUPFAM" id="SSF81296">
    <property type="entry name" value="E set domains"/>
    <property type="match status" value="1"/>
</dbReference>
<dbReference type="InParanoid" id="A0A067MXE6"/>
<feature type="chain" id="PRO_5001645091" description="Phosphatidylglycerol/phosphatidylinositol transfer protein" evidence="8">
    <location>
        <begin position="20"/>
        <end position="170"/>
    </location>
</feature>
<evidence type="ECO:0000256" key="5">
    <source>
        <dbReference type="ARBA" id="ARBA00022448"/>
    </source>
</evidence>
<feature type="domain" description="MD-2-related lipid-recognition" evidence="9">
    <location>
        <begin position="41"/>
        <end position="163"/>
    </location>
</feature>
<dbReference type="HOGENOM" id="CLU_097982_3_0_1"/>
<protein>
    <recommendedName>
        <fullName evidence="4">Phosphatidylglycerol/phosphatidylinositol transfer protein</fullName>
    </recommendedName>
</protein>
<keyword evidence="7" id="KW-0445">Lipid transport</keyword>
<keyword evidence="6 8" id="KW-0732">Signal</keyword>
<evidence type="ECO:0000256" key="4">
    <source>
        <dbReference type="ARBA" id="ARBA00016056"/>
    </source>
</evidence>
<comment type="similarity">
    <text evidence="2">Belongs to the NPC2 family.</text>
</comment>
<dbReference type="GO" id="GO:0032366">
    <property type="term" value="P:intracellular sterol transport"/>
    <property type="evidence" value="ECO:0007669"/>
    <property type="project" value="InterPro"/>
</dbReference>
<dbReference type="InterPro" id="IPR014756">
    <property type="entry name" value="Ig_E-set"/>
</dbReference>
<evidence type="ECO:0000256" key="2">
    <source>
        <dbReference type="ARBA" id="ARBA00006370"/>
    </source>
</evidence>
<name>A0A067MXE6_BOTB1</name>
<keyword evidence="5" id="KW-0813">Transport</keyword>
<dbReference type="Gene3D" id="2.70.220.10">
    <property type="entry name" value="Ganglioside GM2 activator"/>
    <property type="match status" value="2"/>
</dbReference>
<evidence type="ECO:0000256" key="6">
    <source>
        <dbReference type="ARBA" id="ARBA00022729"/>
    </source>
</evidence>
<dbReference type="Proteomes" id="UP000027195">
    <property type="component" value="Unassembled WGS sequence"/>
</dbReference>
<sequence length="170" mass="18616">MKVTTLPILAALALPFAAAVPFAGLSLQNSPIFDLKPSWSYVDCGDSSDLIQLQSLTVSPDPPEPGKDLTIMASGLVEQEIEDGAYADVVVKLGLVKLLAKQFDVCEEARNANVTVQCPVHPGKYDVVQSIHLPKEIPRAKFQVQVRAFTEEDEPMLCLNLFVDFMKNPF</sequence>
<evidence type="ECO:0000256" key="7">
    <source>
        <dbReference type="ARBA" id="ARBA00023055"/>
    </source>
</evidence>
<feature type="signal peptide" evidence="8">
    <location>
        <begin position="1"/>
        <end position="19"/>
    </location>
</feature>
<dbReference type="GO" id="GO:0032934">
    <property type="term" value="F:sterol binding"/>
    <property type="evidence" value="ECO:0007669"/>
    <property type="project" value="InterPro"/>
</dbReference>
<evidence type="ECO:0000259" key="9">
    <source>
        <dbReference type="SMART" id="SM00737"/>
    </source>
</evidence>
<dbReference type="InterPro" id="IPR036846">
    <property type="entry name" value="GM2-AP_sf"/>
</dbReference>
<comment type="function">
    <text evidence="1">Catalyzes the intermembrane transfer of phosphatidylglycerol and phosphatidylinositol.</text>
</comment>
<dbReference type="OrthoDB" id="6409159at2759"/>
<dbReference type="Pfam" id="PF02221">
    <property type="entry name" value="E1_DerP2_DerF2"/>
    <property type="match status" value="1"/>
</dbReference>
<evidence type="ECO:0000256" key="8">
    <source>
        <dbReference type="SAM" id="SignalP"/>
    </source>
</evidence>
<dbReference type="InterPro" id="IPR033917">
    <property type="entry name" value="ML_PG-PI_TP"/>
</dbReference>
<dbReference type="FunFam" id="2.70.220.10:FF:000004">
    <property type="entry name" value="Related to phosphatidylglycerol/phosphatidylinositol transfer protein"/>
    <property type="match status" value="1"/>
</dbReference>
<dbReference type="InterPro" id="IPR003172">
    <property type="entry name" value="ML_dom"/>
</dbReference>
<accession>A0A067MXE6</accession>
<gene>
    <name evidence="10" type="ORF">BOTBODRAFT_27698</name>
</gene>
<dbReference type="AlphaFoldDB" id="A0A067MXE6"/>
<dbReference type="PANTHER" id="PTHR11306:SF0">
    <property type="entry name" value="PHOSPHATIDYLGLYCEROL_PHOSPHATIDYLINOSITOL TRANSFER PROTEIN"/>
    <property type="match status" value="1"/>
</dbReference>
<keyword evidence="11" id="KW-1185">Reference proteome</keyword>
<dbReference type="FunFam" id="2.70.220.10:FF:000002">
    <property type="entry name" value="Phosphatidylglycerol/phosphatidylinositol transfer protein"/>
    <property type="match status" value="1"/>
</dbReference>
<dbReference type="FunCoup" id="A0A067MXE6">
    <property type="interactions" value="1"/>
</dbReference>